<name>A0A9D4YRM9_RHISA</name>
<keyword evidence="1" id="KW-0863">Zinc-finger</keyword>
<accession>A0A9D4YRM9</accession>
<feature type="region of interest" description="Disordered" evidence="2">
    <location>
        <begin position="477"/>
        <end position="497"/>
    </location>
</feature>
<proteinExistence type="predicted"/>
<dbReference type="AlphaFoldDB" id="A0A9D4YRM9"/>
<evidence type="ECO:0000313" key="5">
    <source>
        <dbReference type="Proteomes" id="UP000821837"/>
    </source>
</evidence>
<dbReference type="GO" id="GO:0003676">
    <property type="term" value="F:nucleic acid binding"/>
    <property type="evidence" value="ECO:0007669"/>
    <property type="project" value="InterPro"/>
</dbReference>
<evidence type="ECO:0000313" key="4">
    <source>
        <dbReference type="EMBL" id="KAH7986190.1"/>
    </source>
</evidence>
<dbReference type="PROSITE" id="PS50158">
    <property type="entry name" value="ZF_CCHC"/>
    <property type="match status" value="1"/>
</dbReference>
<dbReference type="VEuPathDB" id="VectorBase:RSAN_029781"/>
<evidence type="ECO:0000256" key="1">
    <source>
        <dbReference type="PROSITE-ProRule" id="PRU00047"/>
    </source>
</evidence>
<gene>
    <name evidence="4" type="ORF">HPB52_025144</name>
</gene>
<keyword evidence="1" id="KW-0479">Metal-binding</keyword>
<keyword evidence="5" id="KW-1185">Reference proteome</keyword>
<dbReference type="VEuPathDB" id="VectorBase:RSAN_057827"/>
<dbReference type="Proteomes" id="UP000821837">
    <property type="component" value="Unassembled WGS sequence"/>
</dbReference>
<reference evidence="4" key="1">
    <citation type="journal article" date="2020" name="Cell">
        <title>Large-Scale Comparative Analyses of Tick Genomes Elucidate Their Genetic Diversity and Vector Capacities.</title>
        <authorList>
            <consortium name="Tick Genome and Microbiome Consortium (TIGMIC)"/>
            <person name="Jia N."/>
            <person name="Wang J."/>
            <person name="Shi W."/>
            <person name="Du L."/>
            <person name="Sun Y."/>
            <person name="Zhan W."/>
            <person name="Jiang J.F."/>
            <person name="Wang Q."/>
            <person name="Zhang B."/>
            <person name="Ji P."/>
            <person name="Bell-Sakyi L."/>
            <person name="Cui X.M."/>
            <person name="Yuan T.T."/>
            <person name="Jiang B.G."/>
            <person name="Yang W.F."/>
            <person name="Lam T.T."/>
            <person name="Chang Q.C."/>
            <person name="Ding S.J."/>
            <person name="Wang X.J."/>
            <person name="Zhu J.G."/>
            <person name="Ruan X.D."/>
            <person name="Zhao L."/>
            <person name="Wei J.T."/>
            <person name="Ye R.Z."/>
            <person name="Que T.C."/>
            <person name="Du C.H."/>
            <person name="Zhou Y.H."/>
            <person name="Cheng J.X."/>
            <person name="Dai P.F."/>
            <person name="Guo W.B."/>
            <person name="Han X.H."/>
            <person name="Huang E.J."/>
            <person name="Li L.F."/>
            <person name="Wei W."/>
            <person name="Gao Y.C."/>
            <person name="Liu J.Z."/>
            <person name="Shao H.Z."/>
            <person name="Wang X."/>
            <person name="Wang C.C."/>
            <person name="Yang T.C."/>
            <person name="Huo Q.B."/>
            <person name="Li W."/>
            <person name="Chen H.Y."/>
            <person name="Chen S.E."/>
            <person name="Zhou L.G."/>
            <person name="Ni X.B."/>
            <person name="Tian J.H."/>
            <person name="Sheng Y."/>
            <person name="Liu T."/>
            <person name="Pan Y.S."/>
            <person name="Xia L.Y."/>
            <person name="Li J."/>
            <person name="Zhao F."/>
            <person name="Cao W.C."/>
        </authorList>
    </citation>
    <scope>NUCLEOTIDE SEQUENCE</scope>
    <source>
        <strain evidence="4">Rsan-2018</strain>
    </source>
</reference>
<protein>
    <recommendedName>
        <fullName evidence="3">CCHC-type domain-containing protein</fullName>
    </recommendedName>
</protein>
<feature type="region of interest" description="Disordered" evidence="2">
    <location>
        <begin position="98"/>
        <end position="147"/>
    </location>
</feature>
<sequence>MKSLILEATHEVAGLQGELRATSETMNTGRKRSMGEVVRKLIPGDLDSRALTTDECGRFIGPLPTSTALVLVRAASAACPWIIARAPVPSTLIYQDGTSATVRTPHPTGRNERTKPTGSATTRGPPPSLHLAPGNTAPPASQTVDEEGFQTVRSRAALRRTRDLTTAALPVDSTVVGTVLYHPAVAGGSFRSCPRLTLAQALLSRPGVAAIRVNHHRNVVAADATSQDCLEQLLTLTELQGIPVTARQPADRRTCTGFLHGVDGDPDDESLLSGLQSAVWVLSATREGRTLTLRFEGPVPSDQVTLHRVRFPVPPARPRPLECRQCGRYGHVKETCNWPGSCIRCGQTHPEETDCQRLRCVNCSGPHRTDTPDCPRWQEQRRVATIMASSTTALSRRAVAALVREETREARSYSSAVKGHPAPLCLDLGLPRSSSQLRPYLRVQSVLLGSSLLQRPPRRPQRSLLCYQQTTRFAPSVCRQGHGNRPPTIMASPPTRPPCSRCGDPETLEHLLCTCPGLAKERSTVTTAYWRQGLPAATMEHLLFPSCPLPPALRSLAQFLEETGIAAYH</sequence>
<evidence type="ECO:0000259" key="3">
    <source>
        <dbReference type="PROSITE" id="PS50158"/>
    </source>
</evidence>
<dbReference type="GO" id="GO:0008270">
    <property type="term" value="F:zinc ion binding"/>
    <property type="evidence" value="ECO:0007669"/>
    <property type="project" value="UniProtKB-KW"/>
</dbReference>
<dbReference type="InterPro" id="IPR001878">
    <property type="entry name" value="Znf_CCHC"/>
</dbReference>
<evidence type="ECO:0000256" key="2">
    <source>
        <dbReference type="SAM" id="MobiDB-lite"/>
    </source>
</evidence>
<feature type="domain" description="CCHC-type" evidence="3">
    <location>
        <begin position="323"/>
        <end position="336"/>
    </location>
</feature>
<dbReference type="EMBL" id="JABSTV010000553">
    <property type="protein sequence ID" value="KAH7986190.1"/>
    <property type="molecule type" value="Genomic_DNA"/>
</dbReference>
<organism evidence="4 5">
    <name type="scientific">Rhipicephalus sanguineus</name>
    <name type="common">Brown dog tick</name>
    <name type="synonym">Ixodes sanguineus</name>
    <dbReference type="NCBI Taxonomy" id="34632"/>
    <lineage>
        <taxon>Eukaryota</taxon>
        <taxon>Metazoa</taxon>
        <taxon>Ecdysozoa</taxon>
        <taxon>Arthropoda</taxon>
        <taxon>Chelicerata</taxon>
        <taxon>Arachnida</taxon>
        <taxon>Acari</taxon>
        <taxon>Parasitiformes</taxon>
        <taxon>Ixodida</taxon>
        <taxon>Ixodoidea</taxon>
        <taxon>Ixodidae</taxon>
        <taxon>Rhipicephalinae</taxon>
        <taxon>Rhipicephalus</taxon>
        <taxon>Rhipicephalus</taxon>
    </lineage>
</organism>
<keyword evidence="1" id="KW-0862">Zinc</keyword>
<reference evidence="4" key="2">
    <citation type="submission" date="2021-09" db="EMBL/GenBank/DDBJ databases">
        <authorList>
            <person name="Jia N."/>
            <person name="Wang J."/>
            <person name="Shi W."/>
            <person name="Du L."/>
            <person name="Sun Y."/>
            <person name="Zhan W."/>
            <person name="Jiang J."/>
            <person name="Wang Q."/>
            <person name="Zhang B."/>
            <person name="Ji P."/>
            <person name="Sakyi L.B."/>
            <person name="Cui X."/>
            <person name="Yuan T."/>
            <person name="Jiang B."/>
            <person name="Yang W."/>
            <person name="Lam T.T.-Y."/>
            <person name="Chang Q."/>
            <person name="Ding S."/>
            <person name="Wang X."/>
            <person name="Zhu J."/>
            <person name="Ruan X."/>
            <person name="Zhao L."/>
            <person name="Wei J."/>
            <person name="Que T."/>
            <person name="Du C."/>
            <person name="Cheng J."/>
            <person name="Dai P."/>
            <person name="Han X."/>
            <person name="Huang E."/>
            <person name="Gao Y."/>
            <person name="Liu J."/>
            <person name="Shao H."/>
            <person name="Ye R."/>
            <person name="Li L."/>
            <person name="Wei W."/>
            <person name="Wang X."/>
            <person name="Wang C."/>
            <person name="Huo Q."/>
            <person name="Li W."/>
            <person name="Guo W."/>
            <person name="Chen H."/>
            <person name="Chen S."/>
            <person name="Zhou L."/>
            <person name="Zhou L."/>
            <person name="Ni X."/>
            <person name="Tian J."/>
            <person name="Zhou Y."/>
            <person name="Sheng Y."/>
            <person name="Liu T."/>
            <person name="Pan Y."/>
            <person name="Xia L."/>
            <person name="Li J."/>
            <person name="Zhao F."/>
            <person name="Cao W."/>
        </authorList>
    </citation>
    <scope>NUCLEOTIDE SEQUENCE</scope>
    <source>
        <strain evidence="4">Rsan-2018</strain>
        <tissue evidence="4">Larvae</tissue>
    </source>
</reference>
<comment type="caution">
    <text evidence="4">The sequence shown here is derived from an EMBL/GenBank/DDBJ whole genome shotgun (WGS) entry which is preliminary data.</text>
</comment>